<accession>A0A183NHK2</accession>
<name>A0A183NHK2_9TREM</name>
<dbReference type="EMBL" id="UZAL01001801">
    <property type="protein sequence ID" value="VDO79546.1"/>
    <property type="molecule type" value="Genomic_DNA"/>
</dbReference>
<dbReference type="AlphaFoldDB" id="A0A183NHK2"/>
<proteinExistence type="predicted"/>
<keyword evidence="2" id="KW-1185">Reference proteome</keyword>
<evidence type="ECO:0000313" key="2">
    <source>
        <dbReference type="Proteomes" id="UP000269396"/>
    </source>
</evidence>
<organism evidence="1 2">
    <name type="scientific">Schistosoma mattheei</name>
    <dbReference type="NCBI Taxonomy" id="31246"/>
    <lineage>
        <taxon>Eukaryota</taxon>
        <taxon>Metazoa</taxon>
        <taxon>Spiralia</taxon>
        <taxon>Lophotrochozoa</taxon>
        <taxon>Platyhelminthes</taxon>
        <taxon>Trematoda</taxon>
        <taxon>Digenea</taxon>
        <taxon>Strigeidida</taxon>
        <taxon>Schistosomatoidea</taxon>
        <taxon>Schistosomatidae</taxon>
        <taxon>Schistosoma</taxon>
    </lineage>
</organism>
<dbReference type="Proteomes" id="UP000269396">
    <property type="component" value="Unassembled WGS sequence"/>
</dbReference>
<protein>
    <submittedName>
        <fullName evidence="1">Uncharacterized protein</fullName>
    </submittedName>
</protein>
<reference evidence="1 2" key="1">
    <citation type="submission" date="2018-11" db="EMBL/GenBank/DDBJ databases">
        <authorList>
            <consortium name="Pathogen Informatics"/>
        </authorList>
    </citation>
    <scope>NUCLEOTIDE SEQUENCE [LARGE SCALE GENOMIC DNA]</scope>
    <source>
        <strain>Denwood</strain>
        <strain evidence="2">Zambia</strain>
    </source>
</reference>
<evidence type="ECO:0000313" key="1">
    <source>
        <dbReference type="EMBL" id="VDO79546.1"/>
    </source>
</evidence>
<gene>
    <name evidence="1" type="ORF">SMTD_LOCUS1588</name>
</gene>
<sequence>MVCPNVSYISDEISYKSDEDMLSESSPDRKPDALLIDADFYIDPLVFNDIPDTFWENISDKSNSDLLSNIICAHNASVLQKIGSLRSMSPK</sequence>